<evidence type="ECO:0000256" key="4">
    <source>
        <dbReference type="ARBA" id="ARBA00022801"/>
    </source>
</evidence>
<evidence type="ECO:0000256" key="6">
    <source>
        <dbReference type="ARBA" id="ARBA00023049"/>
    </source>
</evidence>
<dbReference type="GO" id="GO:0046872">
    <property type="term" value="F:metal ion binding"/>
    <property type="evidence" value="ECO:0007669"/>
    <property type="project" value="UniProtKB-KW"/>
</dbReference>
<reference evidence="10 11" key="1">
    <citation type="submission" date="2020-05" db="EMBL/GenBank/DDBJ databases">
        <title>Flexivirga sp. ID2601S isolated from air conditioner.</title>
        <authorList>
            <person name="Kim D.H."/>
        </authorList>
    </citation>
    <scope>NUCLEOTIDE SEQUENCE [LARGE SCALE GENOMIC DNA]</scope>
    <source>
        <strain evidence="10 11">ID2601S</strain>
    </source>
</reference>
<feature type="signal peptide" evidence="7">
    <location>
        <begin position="1"/>
        <end position="24"/>
    </location>
</feature>
<dbReference type="GO" id="GO:0006508">
    <property type="term" value="P:proteolysis"/>
    <property type="evidence" value="ECO:0007669"/>
    <property type="project" value="UniProtKB-KW"/>
</dbReference>
<evidence type="ECO:0000259" key="9">
    <source>
        <dbReference type="Pfam" id="PF07504"/>
    </source>
</evidence>
<dbReference type="InterPro" id="IPR050728">
    <property type="entry name" value="Zinc_Metalloprotease_M4"/>
</dbReference>
<dbReference type="Pfam" id="PF02868">
    <property type="entry name" value="Peptidase_M4_C"/>
    <property type="match status" value="1"/>
</dbReference>
<protein>
    <submittedName>
        <fullName evidence="10">Bacillolysin</fullName>
    </submittedName>
</protein>
<dbReference type="RefSeq" id="WP_171151910.1">
    <property type="nucleotide sequence ID" value="NZ_JABENB010000001.1"/>
</dbReference>
<dbReference type="InterPro" id="IPR027268">
    <property type="entry name" value="Peptidase_M4/M1_CTD_sf"/>
</dbReference>
<feature type="chain" id="PRO_5032917080" evidence="7">
    <location>
        <begin position="25"/>
        <end position="465"/>
    </location>
</feature>
<evidence type="ECO:0000256" key="5">
    <source>
        <dbReference type="ARBA" id="ARBA00022833"/>
    </source>
</evidence>
<feature type="domain" description="FTP" evidence="9">
    <location>
        <begin position="49"/>
        <end position="78"/>
    </location>
</feature>
<dbReference type="EMBL" id="JABENB010000001">
    <property type="protein sequence ID" value="NNG38303.1"/>
    <property type="molecule type" value="Genomic_DNA"/>
</dbReference>
<evidence type="ECO:0000313" key="11">
    <source>
        <dbReference type="Proteomes" id="UP000557772"/>
    </source>
</evidence>
<keyword evidence="4" id="KW-0378">Hydrolase</keyword>
<accession>A0A849AEQ3</accession>
<feature type="domain" description="Peptidase M4 C-terminal" evidence="8">
    <location>
        <begin position="327"/>
        <end position="464"/>
    </location>
</feature>
<evidence type="ECO:0000256" key="1">
    <source>
        <dbReference type="ARBA" id="ARBA00022670"/>
    </source>
</evidence>
<sequence>MRTSALVGTLTTAATLTAGTIAFAQPAAHAVGPTVPSDVTQVRVKHSLLGTHTWYQQRAGGLPVVGGYYAVHDLKGKTTTDDRRVAVKNLAVGKGRISPAAATQAAAPHGVARGQQLVVLPGATAKVAYEVRTTGGKKVYVGASDGKVLKVVDERRFADATGKVFDPNPVVSGQNQALTDNNNAASAVPASAYKTVTLQRLDASGYLRGSFATVINKTSGSNPAVKATNGAFNFDRSQQGFEQVNAYYAIDQAQATIQGLGFNDVNNEAQDLSVDTSTDDNSWYTPSADTITFGTGGVDDAEDQEVVWHEYGHAVQDDQVPGFGSTEEGGAIGEGFGDYLAFFMSQHTSPNTATTPWACVMDWDSTAFTTTTPHCVRRLDTGKTVADKTGEVHDDGEIWSRALFDIDKNLGRDKAAKVIFEGQFSYAPNADFAQAANATVSAAQGLYGAADAATVKAAFQARGIL</sequence>
<evidence type="ECO:0000259" key="8">
    <source>
        <dbReference type="Pfam" id="PF02868"/>
    </source>
</evidence>
<dbReference type="AlphaFoldDB" id="A0A849AEQ3"/>
<name>A0A849AEQ3_9MICO</name>
<keyword evidence="3 7" id="KW-0732">Signal</keyword>
<evidence type="ECO:0000256" key="3">
    <source>
        <dbReference type="ARBA" id="ARBA00022729"/>
    </source>
</evidence>
<evidence type="ECO:0000256" key="2">
    <source>
        <dbReference type="ARBA" id="ARBA00022723"/>
    </source>
</evidence>
<keyword evidence="2" id="KW-0479">Metal-binding</keyword>
<comment type="caution">
    <text evidence="10">The sequence shown here is derived from an EMBL/GenBank/DDBJ whole genome shotgun (WGS) entry which is preliminary data.</text>
</comment>
<dbReference type="PANTHER" id="PTHR33794">
    <property type="entry name" value="BACILLOLYSIN"/>
    <property type="match status" value="1"/>
</dbReference>
<dbReference type="InterPro" id="IPR011096">
    <property type="entry name" value="FTP_domain"/>
</dbReference>
<keyword evidence="11" id="KW-1185">Reference proteome</keyword>
<gene>
    <name evidence="10" type="ORF">HJ588_03315</name>
</gene>
<evidence type="ECO:0000313" key="10">
    <source>
        <dbReference type="EMBL" id="NNG38303.1"/>
    </source>
</evidence>
<dbReference type="PANTHER" id="PTHR33794:SF1">
    <property type="entry name" value="BACILLOLYSIN"/>
    <property type="match status" value="1"/>
</dbReference>
<keyword evidence="6" id="KW-0482">Metalloprotease</keyword>
<dbReference type="SUPFAM" id="SSF55486">
    <property type="entry name" value="Metalloproteases ('zincins'), catalytic domain"/>
    <property type="match status" value="1"/>
</dbReference>
<dbReference type="Proteomes" id="UP000557772">
    <property type="component" value="Unassembled WGS sequence"/>
</dbReference>
<keyword evidence="5" id="KW-0862">Zinc</keyword>
<organism evidence="10 11">
    <name type="scientific">Flexivirga aerilata</name>
    <dbReference type="NCBI Taxonomy" id="1656889"/>
    <lineage>
        <taxon>Bacteria</taxon>
        <taxon>Bacillati</taxon>
        <taxon>Actinomycetota</taxon>
        <taxon>Actinomycetes</taxon>
        <taxon>Micrococcales</taxon>
        <taxon>Dermacoccaceae</taxon>
        <taxon>Flexivirga</taxon>
    </lineage>
</organism>
<dbReference type="InterPro" id="IPR001570">
    <property type="entry name" value="Peptidase_M4_C_domain"/>
</dbReference>
<keyword evidence="1" id="KW-0645">Protease</keyword>
<evidence type="ECO:0000256" key="7">
    <source>
        <dbReference type="SAM" id="SignalP"/>
    </source>
</evidence>
<proteinExistence type="predicted"/>
<dbReference type="GO" id="GO:0004222">
    <property type="term" value="F:metalloendopeptidase activity"/>
    <property type="evidence" value="ECO:0007669"/>
    <property type="project" value="InterPro"/>
</dbReference>
<dbReference type="Pfam" id="PF07504">
    <property type="entry name" value="FTP"/>
    <property type="match status" value="1"/>
</dbReference>
<dbReference type="Gene3D" id="1.10.390.10">
    <property type="entry name" value="Neutral Protease Domain 2"/>
    <property type="match status" value="1"/>
</dbReference>